<dbReference type="GO" id="GO:0042262">
    <property type="term" value="P:DNA protection"/>
    <property type="evidence" value="ECO:0007669"/>
    <property type="project" value="TreeGrafter"/>
</dbReference>
<dbReference type="GO" id="GO:0005829">
    <property type="term" value="C:cytosol"/>
    <property type="evidence" value="ECO:0007669"/>
    <property type="project" value="TreeGrafter"/>
</dbReference>
<reference evidence="4 5" key="1">
    <citation type="journal article" date="2009" name="Science">
        <title>Green evolution and dynamic adaptations revealed by genomes of the marine picoeukaryotes Micromonas.</title>
        <authorList>
            <person name="Worden A.Z."/>
            <person name="Lee J.H."/>
            <person name="Mock T."/>
            <person name="Rouze P."/>
            <person name="Simmons M.P."/>
            <person name="Aerts A.L."/>
            <person name="Allen A.E."/>
            <person name="Cuvelier M.L."/>
            <person name="Derelle E."/>
            <person name="Everett M.V."/>
            <person name="Foulon E."/>
            <person name="Grimwood J."/>
            <person name="Gundlach H."/>
            <person name="Henrissat B."/>
            <person name="Napoli C."/>
            <person name="McDonald S.M."/>
            <person name="Parker M.S."/>
            <person name="Rombauts S."/>
            <person name="Salamov A."/>
            <person name="Von Dassow P."/>
            <person name="Badger J.H."/>
            <person name="Coutinho P.M."/>
            <person name="Demir E."/>
            <person name="Dubchak I."/>
            <person name="Gentemann C."/>
            <person name="Eikrem W."/>
            <person name="Gready J.E."/>
            <person name="John U."/>
            <person name="Lanier W."/>
            <person name="Lindquist E.A."/>
            <person name="Lucas S."/>
            <person name="Mayer K.F."/>
            <person name="Moreau H."/>
            <person name="Not F."/>
            <person name="Otillar R."/>
            <person name="Panaud O."/>
            <person name="Pangilinan J."/>
            <person name="Paulsen I."/>
            <person name="Piegu B."/>
            <person name="Poliakov A."/>
            <person name="Robbens S."/>
            <person name="Schmutz J."/>
            <person name="Toulza E."/>
            <person name="Wyss T."/>
            <person name="Zelensky A."/>
            <person name="Zhou K."/>
            <person name="Armbrust E.V."/>
            <person name="Bhattacharya D."/>
            <person name="Goodenough U.W."/>
            <person name="Van de Peer Y."/>
            <person name="Grigoriev I.V."/>
        </authorList>
    </citation>
    <scope>NUCLEOTIDE SEQUENCE [LARGE SCALE GENOMIC DNA]</scope>
    <source>
        <strain evidence="4 5">CCMP1545</strain>
    </source>
</reference>
<dbReference type="InterPro" id="IPR004088">
    <property type="entry name" value="KH_dom_type_1"/>
</dbReference>
<dbReference type="SUPFAM" id="SSF101386">
    <property type="entry name" value="all-alpha NTP pyrophosphatases"/>
    <property type="match status" value="1"/>
</dbReference>
<dbReference type="Pfam" id="PF00013">
    <property type="entry name" value="KH_1"/>
    <property type="match status" value="2"/>
</dbReference>
<dbReference type="EMBL" id="GG663743">
    <property type="protein sequence ID" value="EEH54969.1"/>
    <property type="molecule type" value="Genomic_DNA"/>
</dbReference>
<name>C1N020_MICPC</name>
<feature type="compositionally biased region" description="Basic and acidic residues" evidence="2">
    <location>
        <begin position="93"/>
        <end position="102"/>
    </location>
</feature>
<proteinExistence type="predicted"/>
<dbReference type="SMART" id="SM00322">
    <property type="entry name" value="KH"/>
    <property type="match status" value="2"/>
</dbReference>
<dbReference type="GeneID" id="9686490"/>
<gene>
    <name evidence="4" type="primary">XTP3A</name>
    <name evidence="4" type="ORF">MICPUCDRAFT_70691</name>
</gene>
<dbReference type="Pfam" id="PF12643">
    <property type="entry name" value="MazG-like"/>
    <property type="match status" value="1"/>
</dbReference>
<dbReference type="PROSITE" id="PS50084">
    <property type="entry name" value="KH_TYPE_1"/>
    <property type="match status" value="2"/>
</dbReference>
<feature type="compositionally biased region" description="Low complexity" evidence="2">
    <location>
        <begin position="303"/>
        <end position="315"/>
    </location>
</feature>
<evidence type="ECO:0000259" key="3">
    <source>
        <dbReference type="SMART" id="SM00322"/>
    </source>
</evidence>
<organism evidence="5">
    <name type="scientific">Micromonas pusilla (strain CCMP1545)</name>
    <name type="common">Picoplanktonic green alga</name>
    <dbReference type="NCBI Taxonomy" id="564608"/>
    <lineage>
        <taxon>Eukaryota</taxon>
        <taxon>Viridiplantae</taxon>
        <taxon>Chlorophyta</taxon>
        <taxon>Mamiellophyceae</taxon>
        <taxon>Mamiellales</taxon>
        <taxon>Mamiellaceae</taxon>
        <taxon>Micromonas</taxon>
    </lineage>
</organism>
<dbReference type="SUPFAM" id="SSF54791">
    <property type="entry name" value="Eukaryotic type KH-domain (KH-domain type I)"/>
    <property type="match status" value="2"/>
</dbReference>
<protein>
    <submittedName>
        <fullName evidence="4">Xtp3a-related NTP pyrophosphatase</fullName>
    </submittedName>
</protein>
<dbReference type="Gene3D" id="3.30.1370.10">
    <property type="entry name" value="K Homology domain, type 1"/>
    <property type="match status" value="1"/>
</dbReference>
<accession>C1N020</accession>
<dbReference type="InterPro" id="IPR004087">
    <property type="entry name" value="KH_dom"/>
</dbReference>
<dbReference type="GO" id="GO:0003723">
    <property type="term" value="F:RNA binding"/>
    <property type="evidence" value="ECO:0007669"/>
    <property type="project" value="UniProtKB-UniRule"/>
</dbReference>
<evidence type="ECO:0000256" key="1">
    <source>
        <dbReference type="PROSITE-ProRule" id="PRU00117"/>
    </source>
</evidence>
<feature type="region of interest" description="Disordered" evidence="2">
    <location>
        <begin position="93"/>
        <end position="135"/>
    </location>
</feature>
<feature type="domain" description="K Homology" evidence="3">
    <location>
        <begin position="405"/>
        <end position="477"/>
    </location>
</feature>
<dbReference type="InterPro" id="IPR052555">
    <property type="entry name" value="dCTP_Pyrophosphatase"/>
</dbReference>
<dbReference type="STRING" id="564608.C1N020"/>
<sequence length="485" mass="51272">MAKGYENIPPRYIDPRYYANAIADMTGSCGTLASLVISELYRTHPESKLTLHDWYGAGSKVDALAKECPDILLAAGVKHMKMIFDVRSNGHADAPRNVDDPAPHVPPPIRVNKSRNKPIELRSKTTTLSESRSDATLSARFDADADADAAARPSPPAFGGFDARVTLEDLRREQASFARARDWDQFHSPRNVLLAMVGEVGEVSELFQWRGDDDCATGLPSWSREDRARLEDELADVQLYLVRLADRCGVDLAAATRAKMAKNAAKYPADRCRGSAAKYTAYAEEGERGNAGPGEDERPAKQPARGAPAGAEPAAAAAQSAAAAGGGANDVVIVEGTAGHEGMIIGHGGGTIRDLQDRFGVCIQLKRGHGVTEVIGPGAQGAAAAIREIISQVAVMGAPPGADRAAAGSVVGVARETIPCAGAESRLIGKGGNNIRSLRERTGASIRVLNDSQGVCVIEGAPEQVAAAAALVREHIQEYFRNRSA</sequence>
<dbReference type="RefSeq" id="XP_003061319.1">
    <property type="nucleotide sequence ID" value="XM_003061273.1"/>
</dbReference>
<dbReference type="eggNOG" id="ENOG502S210">
    <property type="taxonomic scope" value="Eukaryota"/>
</dbReference>
<dbReference type="GO" id="GO:0047840">
    <property type="term" value="F:dCTP diphosphatase activity"/>
    <property type="evidence" value="ECO:0007669"/>
    <property type="project" value="TreeGrafter"/>
</dbReference>
<keyword evidence="5" id="KW-1185">Reference proteome</keyword>
<evidence type="ECO:0000256" key="2">
    <source>
        <dbReference type="SAM" id="MobiDB-lite"/>
    </source>
</evidence>
<evidence type="ECO:0000313" key="4">
    <source>
        <dbReference type="EMBL" id="EEH54969.1"/>
    </source>
</evidence>
<dbReference type="KEGG" id="mpp:MICPUCDRAFT_70691"/>
<feature type="domain" description="K Homology" evidence="3">
    <location>
        <begin position="328"/>
        <end position="394"/>
    </location>
</feature>
<dbReference type="CDD" id="cd00105">
    <property type="entry name" value="KH-I"/>
    <property type="match status" value="1"/>
</dbReference>
<dbReference type="Gene3D" id="1.10.287.1080">
    <property type="entry name" value="MazG-like"/>
    <property type="match status" value="1"/>
</dbReference>
<dbReference type="PANTHER" id="PTHR46523">
    <property type="entry name" value="DCTP PYROPHOSPHATASE 1"/>
    <property type="match status" value="1"/>
</dbReference>
<dbReference type="CDD" id="cd11537">
    <property type="entry name" value="NTP-PPase_RS21-C6_like"/>
    <property type="match status" value="1"/>
</dbReference>
<dbReference type="Proteomes" id="UP000001876">
    <property type="component" value="Unassembled WGS sequence"/>
</dbReference>
<evidence type="ECO:0000313" key="5">
    <source>
        <dbReference type="Proteomes" id="UP000001876"/>
    </source>
</evidence>
<feature type="compositionally biased region" description="Polar residues" evidence="2">
    <location>
        <begin position="124"/>
        <end position="135"/>
    </location>
</feature>
<feature type="region of interest" description="Disordered" evidence="2">
    <location>
        <begin position="284"/>
        <end position="315"/>
    </location>
</feature>
<dbReference type="GO" id="GO:0006253">
    <property type="term" value="P:dCTP catabolic process"/>
    <property type="evidence" value="ECO:0007669"/>
    <property type="project" value="TreeGrafter"/>
</dbReference>
<keyword evidence="1" id="KW-0694">RNA-binding</keyword>
<dbReference type="InterPro" id="IPR025984">
    <property type="entry name" value="DCTPP"/>
</dbReference>
<dbReference type="AlphaFoldDB" id="C1N020"/>
<dbReference type="InterPro" id="IPR036612">
    <property type="entry name" value="KH_dom_type_1_sf"/>
</dbReference>
<dbReference type="PANTHER" id="PTHR46523:SF1">
    <property type="entry name" value="DCTP PYROPHOSPHATASE 1"/>
    <property type="match status" value="1"/>
</dbReference>
<dbReference type="OrthoDB" id="411123at2759"/>